<dbReference type="OrthoDB" id="573966at2"/>
<organism evidence="1 2">
    <name type="scientific">Scytonema millei VB511283</name>
    <dbReference type="NCBI Taxonomy" id="1245923"/>
    <lineage>
        <taxon>Bacteria</taxon>
        <taxon>Bacillati</taxon>
        <taxon>Cyanobacteriota</taxon>
        <taxon>Cyanophyceae</taxon>
        <taxon>Nostocales</taxon>
        <taxon>Scytonemataceae</taxon>
        <taxon>Scytonema</taxon>
    </lineage>
</organism>
<evidence type="ECO:0000313" key="1">
    <source>
        <dbReference type="EMBL" id="NHC34004.1"/>
    </source>
</evidence>
<name>A0A9X5I3X2_9CYAN</name>
<protein>
    <submittedName>
        <fullName evidence="1">Uncharacterized protein</fullName>
    </submittedName>
</protein>
<dbReference type="AlphaFoldDB" id="A0A9X5I3X2"/>
<dbReference type="EMBL" id="JTJC03000001">
    <property type="protein sequence ID" value="NHC34004.1"/>
    <property type="molecule type" value="Genomic_DNA"/>
</dbReference>
<proteinExistence type="predicted"/>
<comment type="caution">
    <text evidence="1">The sequence shown here is derived from an EMBL/GenBank/DDBJ whole genome shotgun (WGS) entry which is preliminary data.</text>
</comment>
<evidence type="ECO:0000313" key="2">
    <source>
        <dbReference type="Proteomes" id="UP000031532"/>
    </source>
</evidence>
<dbReference type="Proteomes" id="UP000031532">
    <property type="component" value="Unassembled WGS sequence"/>
</dbReference>
<accession>A0A9X5I3X2</accession>
<sequence length="70" mass="8416">MPNQFCPLWFRLLRKTYPWLPLAATVWRIAFFGGSQRQREQTRFWLLVVKIDFANLIALAIDLCQPEYWA</sequence>
<reference evidence="1 2" key="1">
    <citation type="journal article" date="2015" name="Genome Announc.">
        <title>Draft Genome Sequence of the Terrestrial Cyanobacterium Scytonema millei VB511283, Isolated from Eastern India.</title>
        <authorList>
            <person name="Sen D."/>
            <person name="Chandrababunaidu M.M."/>
            <person name="Singh D."/>
            <person name="Sanghi N."/>
            <person name="Ghorai A."/>
            <person name="Mishra G.P."/>
            <person name="Madduluri M."/>
            <person name="Adhikary S.P."/>
            <person name="Tripathy S."/>
        </authorList>
    </citation>
    <scope>NUCLEOTIDE SEQUENCE [LARGE SCALE GENOMIC DNA]</scope>
    <source>
        <strain evidence="1 2">VB511283</strain>
    </source>
</reference>
<keyword evidence="2" id="KW-1185">Reference proteome</keyword>
<dbReference type="RefSeq" id="WP_039715453.1">
    <property type="nucleotide sequence ID" value="NZ_JTJC03000001.1"/>
</dbReference>
<gene>
    <name evidence="1" type="ORF">QH73_0004880</name>
</gene>